<feature type="signal peptide" evidence="1">
    <location>
        <begin position="1"/>
        <end position="24"/>
    </location>
</feature>
<evidence type="ECO:0000313" key="2">
    <source>
        <dbReference type="EMBL" id="CAD9718840.1"/>
    </source>
</evidence>
<dbReference type="OrthoDB" id="514794at2759"/>
<organism evidence="3 4">
    <name type="scientific">Chloropicon primus</name>
    <dbReference type="NCBI Taxonomy" id="1764295"/>
    <lineage>
        <taxon>Eukaryota</taxon>
        <taxon>Viridiplantae</taxon>
        <taxon>Chlorophyta</taxon>
        <taxon>Chloropicophyceae</taxon>
        <taxon>Chloropicales</taxon>
        <taxon>Chloropicaceae</taxon>
        <taxon>Chloropicon</taxon>
    </lineage>
</organism>
<evidence type="ECO:0000313" key="4">
    <source>
        <dbReference type="Proteomes" id="UP000316726"/>
    </source>
</evidence>
<keyword evidence="4" id="KW-1185">Reference proteome</keyword>
<feature type="chain" id="PRO_5036138509" evidence="1">
    <location>
        <begin position="25"/>
        <end position="479"/>
    </location>
</feature>
<dbReference type="InterPro" id="IPR011692">
    <property type="entry name" value="Stress_up-reg_Nod19"/>
</dbReference>
<dbReference type="Pfam" id="PF07712">
    <property type="entry name" value="SURNod19"/>
    <property type="match status" value="1"/>
</dbReference>
<evidence type="ECO:0000313" key="3">
    <source>
        <dbReference type="EMBL" id="QDZ24360.1"/>
    </source>
</evidence>
<dbReference type="AlphaFoldDB" id="A0A5B8MXY1"/>
<proteinExistence type="predicted"/>
<sequence>MAPAMRPLYLAVACLFFASPFAFAAEPRRDGAKTFSVLSRPVKLKYGEVHNTIQDPIKLPKEIVDEFASDPIAIVNYDVDIVTMDEATGEERQVPLYAGYNHHYAMGIGPYEMMKKYYEAHKNDPYGGYELNTTSDVHSFGSAPVMKRFMSDMAGLGLPVPNRRGRRAANFGGGSGAEERGTSHLLPSPYAHVVDTPQALIPLIHLINTKGSERNQDGYSPLLECPCTPQRSFDLASGEIDGRPPVPPFSCNLKFDQEENPSCFMDIYEGGFRCCEHGVFVIDTDVYPPESLPETTFYFKFNFEYESVAPSTLEVRPPACCDVTANLTVGGNIEYDVPACTAGVAAEDCVHEMTSSQFFDLMPNYHSNETRKGDVDPETPVDLVYAVGHLHVGGLSLDLYNDETGELICHSVPKYGTGEEAGNEKGYLVGMTSCTFDPPVRMTKETVVRTVARYNNTINRHGVMALWLMEVSDPKPAAF</sequence>
<accession>A0A5B8MXY1</accession>
<dbReference type="STRING" id="1764295.A0A5B8MXY1"/>
<evidence type="ECO:0000256" key="1">
    <source>
        <dbReference type="SAM" id="SignalP"/>
    </source>
</evidence>
<gene>
    <name evidence="3" type="ORF">A3770_13p68780</name>
    <name evidence="2" type="ORF">CPRI1469_LOCUS7706</name>
</gene>
<reference evidence="3 4" key="1">
    <citation type="submission" date="2018-07" db="EMBL/GenBank/DDBJ databases">
        <title>The complete nuclear genome of the prasinophyte Chloropicon primus (CCMP1205).</title>
        <authorList>
            <person name="Pombert J.-F."/>
            <person name="Otis C."/>
            <person name="Turmel M."/>
            <person name="Lemieux C."/>
        </authorList>
    </citation>
    <scope>NUCLEOTIDE SEQUENCE [LARGE SCALE GENOMIC DNA]</scope>
    <source>
        <strain evidence="3 4">CCMP1205</strain>
    </source>
</reference>
<dbReference type="EMBL" id="CP031046">
    <property type="protein sequence ID" value="QDZ24360.1"/>
    <property type="molecule type" value="Genomic_DNA"/>
</dbReference>
<dbReference type="Proteomes" id="UP000316726">
    <property type="component" value="Chromosome 13"/>
</dbReference>
<dbReference type="EMBL" id="HBHL01011693">
    <property type="protein sequence ID" value="CAD9718840.1"/>
    <property type="molecule type" value="Transcribed_RNA"/>
</dbReference>
<keyword evidence="1" id="KW-0732">Signal</keyword>
<name>A0A5B8MXY1_9CHLO</name>
<protein>
    <submittedName>
        <fullName evidence="3">Uncharacterized protein</fullName>
    </submittedName>
</protein>
<dbReference type="PANTHER" id="PTHR33390">
    <property type="entry name" value="STRESS UP-REGULATED NOD 19 PROTEIN"/>
    <property type="match status" value="1"/>
</dbReference>
<dbReference type="PANTHER" id="PTHR33390:SF1">
    <property type="entry name" value="STRESS UP-REGULATED NOD 19 PROTEIN"/>
    <property type="match status" value="1"/>
</dbReference>
<reference evidence="2" key="2">
    <citation type="submission" date="2021-01" db="EMBL/GenBank/DDBJ databases">
        <authorList>
            <person name="Corre E."/>
            <person name="Pelletier E."/>
            <person name="Niang G."/>
            <person name="Scheremetjew M."/>
            <person name="Finn R."/>
            <person name="Kale V."/>
            <person name="Holt S."/>
            <person name="Cochrane G."/>
            <person name="Meng A."/>
            <person name="Brown T."/>
            <person name="Cohen L."/>
        </authorList>
    </citation>
    <scope>NUCLEOTIDE SEQUENCE</scope>
    <source>
        <strain evidence="2">CCMP1205</strain>
    </source>
</reference>